<dbReference type="Pfam" id="PF09601">
    <property type="entry name" value="DUF2459"/>
    <property type="match status" value="1"/>
</dbReference>
<protein>
    <recommendedName>
        <fullName evidence="3">DUF2459 domain-containing protein</fullName>
    </recommendedName>
</protein>
<evidence type="ECO:0008006" key="3">
    <source>
        <dbReference type="Google" id="ProtNLM"/>
    </source>
</evidence>
<dbReference type="AlphaFoldDB" id="A0A1G4QFX6"/>
<gene>
    <name evidence="1" type="ORF">SAMN02927928_1193</name>
</gene>
<reference evidence="2" key="1">
    <citation type="submission" date="2016-10" db="EMBL/GenBank/DDBJ databases">
        <authorList>
            <person name="Varghese N."/>
            <person name="Submissions S."/>
        </authorList>
    </citation>
    <scope>NUCLEOTIDE SEQUENCE [LARGE SCALE GENOMIC DNA]</scope>
    <source>
        <strain evidence="2">CGMCC 1.3431</strain>
    </source>
</reference>
<dbReference type="STRING" id="260084.SAMN02927928_1193"/>
<evidence type="ECO:0000313" key="1">
    <source>
        <dbReference type="EMBL" id="SCW43357.1"/>
    </source>
</evidence>
<dbReference type="EMBL" id="FMTS01000001">
    <property type="protein sequence ID" value="SCW43357.1"/>
    <property type="molecule type" value="Genomic_DNA"/>
</dbReference>
<keyword evidence="2" id="KW-1185">Reference proteome</keyword>
<accession>A0A1G4QFX6</accession>
<proteinExistence type="predicted"/>
<dbReference type="OrthoDB" id="211174at2"/>
<dbReference type="Proteomes" id="UP000199150">
    <property type="component" value="Unassembled WGS sequence"/>
</dbReference>
<name>A0A1G4QFX6_9CAUL</name>
<dbReference type="InterPro" id="IPR011727">
    <property type="entry name" value="CHP02117"/>
</dbReference>
<evidence type="ECO:0000313" key="2">
    <source>
        <dbReference type="Proteomes" id="UP000199150"/>
    </source>
</evidence>
<organism evidence="1 2">
    <name type="scientific">Asticcacaulis taihuensis</name>
    <dbReference type="NCBI Taxonomy" id="260084"/>
    <lineage>
        <taxon>Bacteria</taxon>
        <taxon>Pseudomonadati</taxon>
        <taxon>Pseudomonadota</taxon>
        <taxon>Alphaproteobacteria</taxon>
        <taxon>Caulobacterales</taxon>
        <taxon>Caulobacteraceae</taxon>
        <taxon>Asticcacaulis</taxon>
    </lineage>
</organism>
<dbReference type="RefSeq" id="WP_090644816.1">
    <property type="nucleotide sequence ID" value="NZ_CBCRYE010000001.1"/>
</dbReference>
<sequence length="233" mass="24765">MAFSIKHPWCKSVCLLVFLYLFAALLTLKGGDGALYPARTDAVPIYIVNNGFHTDIALPAGAVMSRGGLLADAARQSGADVREGKWLVYGWGDAGFFTAQGLSVGRALDGLRALFRPGNPSVIRIFGVSARPDQAFVENIASRAVLTPEGFEAMVRHMEASFVVENGAPVVAALSADDVFFVSREHFSILRVCNNWTADQLAAAGLPTAPLLDGNAILLGLDLKLRAGIHPAD</sequence>